<evidence type="ECO:0000256" key="5">
    <source>
        <dbReference type="ARBA" id="ARBA00022989"/>
    </source>
</evidence>
<evidence type="ECO:0000313" key="9">
    <source>
        <dbReference type="EMBL" id="OLN23932.1"/>
    </source>
</evidence>
<dbReference type="AlphaFoldDB" id="A0A1Q8Q9G5"/>
<reference evidence="9 10" key="1">
    <citation type="submission" date="2016-12" db="EMBL/GenBank/DDBJ databases">
        <title>Domibacillus antri genome sequencing.</title>
        <authorList>
            <person name="Verma A."/>
            <person name="Krishnamurthi S."/>
        </authorList>
    </citation>
    <scope>NUCLEOTIDE SEQUENCE [LARGE SCALE GENOMIC DNA]</scope>
    <source>
        <strain evidence="9 10">XD80</strain>
    </source>
</reference>
<feature type="transmembrane region" description="Helical" evidence="7">
    <location>
        <begin position="165"/>
        <end position="187"/>
    </location>
</feature>
<dbReference type="Proteomes" id="UP000185568">
    <property type="component" value="Unassembled WGS sequence"/>
</dbReference>
<comment type="similarity">
    <text evidence="7">Belongs to the binding-protein-dependent transport system permease family.</text>
</comment>
<dbReference type="Gene3D" id="1.10.3720.10">
    <property type="entry name" value="MetI-like"/>
    <property type="match status" value="1"/>
</dbReference>
<feature type="transmembrane region" description="Helical" evidence="7">
    <location>
        <begin position="217"/>
        <end position="237"/>
    </location>
</feature>
<dbReference type="SUPFAM" id="SSF161098">
    <property type="entry name" value="MetI-like"/>
    <property type="match status" value="1"/>
</dbReference>
<dbReference type="Pfam" id="PF00528">
    <property type="entry name" value="BPD_transp_1"/>
    <property type="match status" value="1"/>
</dbReference>
<evidence type="ECO:0000256" key="6">
    <source>
        <dbReference type="ARBA" id="ARBA00023136"/>
    </source>
</evidence>
<comment type="subcellular location">
    <subcellularLocation>
        <location evidence="1 7">Cell membrane</location>
        <topology evidence="1 7">Multi-pass membrane protein</topology>
    </subcellularLocation>
</comment>
<keyword evidence="6 7" id="KW-0472">Membrane</keyword>
<keyword evidence="10" id="KW-1185">Reference proteome</keyword>
<dbReference type="EMBL" id="MSDU01000003">
    <property type="protein sequence ID" value="OLN23932.1"/>
    <property type="molecule type" value="Genomic_DNA"/>
</dbReference>
<feature type="transmembrane region" description="Helical" evidence="7">
    <location>
        <begin position="90"/>
        <end position="114"/>
    </location>
</feature>
<accession>A0A1Q8Q9G5</accession>
<name>A0A1Q8Q9G5_9BACI</name>
<keyword evidence="5 7" id="KW-1133">Transmembrane helix</keyword>
<dbReference type="GO" id="GO:0055085">
    <property type="term" value="P:transmembrane transport"/>
    <property type="evidence" value="ECO:0007669"/>
    <property type="project" value="InterPro"/>
</dbReference>
<evidence type="ECO:0000256" key="2">
    <source>
        <dbReference type="ARBA" id="ARBA00022448"/>
    </source>
</evidence>
<feature type="transmembrane region" description="Helical" evidence="7">
    <location>
        <begin position="120"/>
        <end position="144"/>
    </location>
</feature>
<evidence type="ECO:0000256" key="1">
    <source>
        <dbReference type="ARBA" id="ARBA00004651"/>
    </source>
</evidence>
<dbReference type="PANTHER" id="PTHR30151:SF16">
    <property type="entry name" value="ABC TRANSPORTER PERMEASE PROTEIN"/>
    <property type="match status" value="1"/>
</dbReference>
<comment type="caution">
    <text evidence="9">The sequence shown here is derived from an EMBL/GenBank/DDBJ whole genome shotgun (WGS) entry which is preliminary data.</text>
</comment>
<proteinExistence type="inferred from homology"/>
<dbReference type="OrthoDB" id="9804353at2"/>
<evidence type="ECO:0000256" key="3">
    <source>
        <dbReference type="ARBA" id="ARBA00022475"/>
    </source>
</evidence>
<dbReference type="PROSITE" id="PS50928">
    <property type="entry name" value="ABC_TM1"/>
    <property type="match status" value="1"/>
</dbReference>
<feature type="transmembrane region" description="Helical" evidence="7">
    <location>
        <begin position="60"/>
        <end position="83"/>
    </location>
</feature>
<dbReference type="InterPro" id="IPR000515">
    <property type="entry name" value="MetI-like"/>
</dbReference>
<organism evidence="9 10">
    <name type="scientific">Domibacillus antri</name>
    <dbReference type="NCBI Taxonomy" id="1714264"/>
    <lineage>
        <taxon>Bacteria</taxon>
        <taxon>Bacillati</taxon>
        <taxon>Bacillota</taxon>
        <taxon>Bacilli</taxon>
        <taxon>Bacillales</taxon>
        <taxon>Bacillaceae</taxon>
        <taxon>Domibacillus</taxon>
    </lineage>
</organism>
<dbReference type="GO" id="GO:0005886">
    <property type="term" value="C:plasma membrane"/>
    <property type="evidence" value="ECO:0007669"/>
    <property type="project" value="UniProtKB-SubCell"/>
</dbReference>
<gene>
    <name evidence="9" type="ORF">BTO30_00430</name>
</gene>
<dbReference type="PANTHER" id="PTHR30151">
    <property type="entry name" value="ALKANE SULFONATE ABC TRANSPORTER-RELATED, MEMBRANE SUBUNIT"/>
    <property type="match status" value="1"/>
</dbReference>
<evidence type="ECO:0000259" key="8">
    <source>
        <dbReference type="PROSITE" id="PS50928"/>
    </source>
</evidence>
<evidence type="ECO:0000256" key="7">
    <source>
        <dbReference type="RuleBase" id="RU363032"/>
    </source>
</evidence>
<keyword evidence="2 7" id="KW-0813">Transport</keyword>
<dbReference type="STRING" id="1714264.BTO30_00430"/>
<keyword evidence="3" id="KW-1003">Cell membrane</keyword>
<dbReference type="CDD" id="cd06261">
    <property type="entry name" value="TM_PBP2"/>
    <property type="match status" value="1"/>
</dbReference>
<evidence type="ECO:0000313" key="10">
    <source>
        <dbReference type="Proteomes" id="UP000185568"/>
    </source>
</evidence>
<dbReference type="InterPro" id="IPR035906">
    <property type="entry name" value="MetI-like_sf"/>
</dbReference>
<sequence>MIGWKKWVWGSLSIPFLFLVWTAIASRYPDLIFPGPLVVINEFTVQLASAEFYDHVGISLYRLGIGFSIAAVSAFLVGTLAGLSHPFRLFLNPIVSFFQATPPMAWAPLFILLLDLGNAPMIAVIVMAAFFPILVNVIQGMELIKQSHIRAALSFGANRFQLARYVYLPEVMPSAFSGVIVGFGIAWRSLVAAEMIGGDAGIGWLISTSGQMANSSLVMVGIITIGLMALFFELVLLQPLKKRFASWAPRS</sequence>
<feature type="domain" description="ABC transmembrane type-1" evidence="8">
    <location>
        <begin position="56"/>
        <end position="236"/>
    </location>
</feature>
<evidence type="ECO:0000256" key="4">
    <source>
        <dbReference type="ARBA" id="ARBA00022692"/>
    </source>
</evidence>
<protein>
    <recommendedName>
        <fullName evidence="8">ABC transmembrane type-1 domain-containing protein</fullName>
    </recommendedName>
</protein>
<keyword evidence="4 7" id="KW-0812">Transmembrane</keyword>
<dbReference type="RefSeq" id="WP_075396748.1">
    <property type="nucleotide sequence ID" value="NZ_MSDU01000003.1"/>
</dbReference>